<feature type="domain" description="ArsA/GET3 Anion-transporting ATPase-like" evidence="4">
    <location>
        <begin position="3"/>
        <end position="255"/>
    </location>
</feature>
<dbReference type="CDD" id="cd02035">
    <property type="entry name" value="ArsA"/>
    <property type="match status" value="1"/>
</dbReference>
<name>A0A1Y1S333_9SPIO</name>
<dbReference type="EC" id="7.3.2.7" evidence="3"/>
<evidence type="ECO:0000256" key="1">
    <source>
        <dbReference type="ARBA" id="ARBA00011040"/>
    </source>
</evidence>
<dbReference type="EMBL" id="MWQY01000001">
    <property type="protein sequence ID" value="ORC38398.1"/>
    <property type="molecule type" value="Genomic_DNA"/>
</dbReference>
<dbReference type="AlphaFoldDB" id="A0A1Y1S333"/>
<dbReference type="STRING" id="1963862.B4O97_01175"/>
<dbReference type="InterPro" id="IPR027417">
    <property type="entry name" value="P-loop_NTPase"/>
</dbReference>
<protein>
    <recommendedName>
        <fullName evidence="3">arsenite-transporting ATPase</fullName>
        <ecNumber evidence="3">7.3.2.7</ecNumber>
    </recommendedName>
</protein>
<dbReference type="InterPro" id="IPR016300">
    <property type="entry name" value="ATPase_ArsA/GET3"/>
</dbReference>
<dbReference type="GO" id="GO:0015446">
    <property type="term" value="F:ATPase-coupled arsenite transmembrane transporter activity"/>
    <property type="evidence" value="ECO:0007669"/>
    <property type="project" value="UniProtKB-EC"/>
</dbReference>
<gene>
    <name evidence="5" type="ORF">B4O97_01175</name>
</gene>
<dbReference type="InterPro" id="IPR025723">
    <property type="entry name" value="ArsA/GET3_ATPase-like"/>
</dbReference>
<evidence type="ECO:0000313" key="6">
    <source>
        <dbReference type="Proteomes" id="UP000192343"/>
    </source>
</evidence>
<sequence>MRRMLFFLGKGGVGKSTISSAVSYQLNRLGNTVLIVSLDPAHNLGDIFNTRLADERRNIVKGLDAMEIDLQGWVQRYLKKSRDELISNYNYNLSINLDSYMNILKYSPGTQEYATLWAIEYIYETWKDKYEYLVFDTPPTALTLQFLAMPSITRLWVRELTSMREKILSKRQTLTRLNPEASVLKGATKKEDDKVSMQLGSISDRLEKLYQLFTERSYMSLVINDDRLSLEESKRIRQELQKLQITINSVCLNKIPSVEDSHPEIENHFASFPINKIASVPGGIHRTEDLADLTIDKILDHIRQQEPSA</sequence>
<dbReference type="GO" id="GO:0005524">
    <property type="term" value="F:ATP binding"/>
    <property type="evidence" value="ECO:0007669"/>
    <property type="project" value="InterPro"/>
</dbReference>
<dbReference type="PANTHER" id="PTHR10803">
    <property type="entry name" value="ARSENICAL PUMP-DRIVING ATPASE ARSENITE-TRANSLOCATING ATPASE"/>
    <property type="match status" value="1"/>
</dbReference>
<dbReference type="SUPFAM" id="SSF52540">
    <property type="entry name" value="P-loop containing nucleoside triphosphate hydrolases"/>
    <property type="match status" value="1"/>
</dbReference>
<comment type="catalytic activity">
    <reaction evidence="2">
        <text>arsenite(in) + ATP + H2O = arsenite(out) + ADP + phosphate + H(+)</text>
        <dbReference type="Rhea" id="RHEA:11348"/>
        <dbReference type="ChEBI" id="CHEBI:15377"/>
        <dbReference type="ChEBI" id="CHEBI:15378"/>
        <dbReference type="ChEBI" id="CHEBI:29242"/>
        <dbReference type="ChEBI" id="CHEBI:30616"/>
        <dbReference type="ChEBI" id="CHEBI:43474"/>
        <dbReference type="ChEBI" id="CHEBI:456216"/>
        <dbReference type="EC" id="7.3.2.7"/>
    </reaction>
</comment>
<dbReference type="Gene3D" id="3.40.50.300">
    <property type="entry name" value="P-loop containing nucleotide triphosphate hydrolases"/>
    <property type="match status" value="1"/>
</dbReference>
<comment type="similarity">
    <text evidence="1">Belongs to the arsA ATPase family.</text>
</comment>
<dbReference type="RefSeq" id="WP_083047486.1">
    <property type="nucleotide sequence ID" value="NZ_MWQY01000001.1"/>
</dbReference>
<dbReference type="Proteomes" id="UP000192343">
    <property type="component" value="Unassembled WGS sequence"/>
</dbReference>
<evidence type="ECO:0000256" key="2">
    <source>
        <dbReference type="ARBA" id="ARBA00052296"/>
    </source>
</evidence>
<accession>A0A1Y1S333</accession>
<evidence type="ECO:0000259" key="4">
    <source>
        <dbReference type="Pfam" id="PF02374"/>
    </source>
</evidence>
<reference evidence="5 6" key="1">
    <citation type="submission" date="2017-03" db="EMBL/GenBank/DDBJ databases">
        <title>Draft Genome sequence of Marispirochaeta sp. strain JC444.</title>
        <authorList>
            <person name="Shivani Y."/>
            <person name="Subhash Y."/>
            <person name="Sasikala C."/>
            <person name="Ramana C."/>
        </authorList>
    </citation>
    <scope>NUCLEOTIDE SEQUENCE [LARGE SCALE GENOMIC DNA]</scope>
    <source>
        <strain evidence="5 6">JC444</strain>
    </source>
</reference>
<organism evidence="5 6">
    <name type="scientific">Marispirochaeta aestuarii</name>
    <dbReference type="NCBI Taxonomy" id="1963862"/>
    <lineage>
        <taxon>Bacteria</taxon>
        <taxon>Pseudomonadati</taxon>
        <taxon>Spirochaetota</taxon>
        <taxon>Spirochaetia</taxon>
        <taxon>Spirochaetales</taxon>
        <taxon>Spirochaetaceae</taxon>
        <taxon>Marispirochaeta</taxon>
    </lineage>
</organism>
<evidence type="ECO:0000313" key="5">
    <source>
        <dbReference type="EMBL" id="ORC38398.1"/>
    </source>
</evidence>
<keyword evidence="6" id="KW-1185">Reference proteome</keyword>
<dbReference type="OrthoDB" id="9780677at2"/>
<comment type="caution">
    <text evidence="5">The sequence shown here is derived from an EMBL/GenBank/DDBJ whole genome shotgun (WGS) entry which is preliminary data.</text>
</comment>
<dbReference type="PANTHER" id="PTHR10803:SF3">
    <property type="entry name" value="ATPASE GET3"/>
    <property type="match status" value="1"/>
</dbReference>
<dbReference type="NCBIfam" id="TIGR00345">
    <property type="entry name" value="GET3_arsA_TRC40"/>
    <property type="match status" value="1"/>
</dbReference>
<dbReference type="GO" id="GO:0016887">
    <property type="term" value="F:ATP hydrolysis activity"/>
    <property type="evidence" value="ECO:0007669"/>
    <property type="project" value="InterPro"/>
</dbReference>
<proteinExistence type="inferred from homology"/>
<evidence type="ECO:0000256" key="3">
    <source>
        <dbReference type="ARBA" id="ARBA00066752"/>
    </source>
</evidence>
<dbReference type="Pfam" id="PF02374">
    <property type="entry name" value="ArsA_ATPase"/>
    <property type="match status" value="1"/>
</dbReference>